<accession>A0ABD0LZZ3</accession>
<dbReference type="InterPro" id="IPR018097">
    <property type="entry name" value="EGF_Ca-bd_CS"/>
</dbReference>
<keyword evidence="5" id="KW-0472">Membrane</keyword>
<proteinExistence type="predicted"/>
<dbReference type="InterPro" id="IPR000152">
    <property type="entry name" value="EGF-type_Asp/Asn_hydroxyl_site"/>
</dbReference>
<dbReference type="PROSITE" id="PS01187">
    <property type="entry name" value="EGF_CA"/>
    <property type="match status" value="1"/>
</dbReference>
<comment type="caution">
    <text evidence="11">The sequence shown here is derived from an EMBL/GenBank/DDBJ whole genome shotgun (WGS) entry which is preliminary data.</text>
</comment>
<dbReference type="SMART" id="SM00181">
    <property type="entry name" value="EGF"/>
    <property type="match status" value="2"/>
</dbReference>
<dbReference type="PANTHER" id="PTHR12916:SF4">
    <property type="entry name" value="UNINFLATABLE, ISOFORM C"/>
    <property type="match status" value="1"/>
</dbReference>
<keyword evidence="3" id="KW-0732">Signal</keyword>
<evidence type="ECO:0000256" key="1">
    <source>
        <dbReference type="ARBA" id="ARBA00004370"/>
    </source>
</evidence>
<feature type="compositionally biased region" description="Gly residues" evidence="9">
    <location>
        <begin position="505"/>
        <end position="514"/>
    </location>
</feature>
<dbReference type="CDD" id="cd00054">
    <property type="entry name" value="EGF_CA"/>
    <property type="match status" value="2"/>
</dbReference>
<comment type="caution">
    <text evidence="8">Lacks conserved residue(s) required for the propagation of feature annotation.</text>
</comment>
<evidence type="ECO:0000256" key="5">
    <source>
        <dbReference type="ARBA" id="ARBA00023136"/>
    </source>
</evidence>
<dbReference type="EMBL" id="JACVVK020000013">
    <property type="protein sequence ID" value="KAK7504967.1"/>
    <property type="molecule type" value="Genomic_DNA"/>
</dbReference>
<organism evidence="11 12">
    <name type="scientific">Batillaria attramentaria</name>
    <dbReference type="NCBI Taxonomy" id="370345"/>
    <lineage>
        <taxon>Eukaryota</taxon>
        <taxon>Metazoa</taxon>
        <taxon>Spiralia</taxon>
        <taxon>Lophotrochozoa</taxon>
        <taxon>Mollusca</taxon>
        <taxon>Gastropoda</taxon>
        <taxon>Caenogastropoda</taxon>
        <taxon>Sorbeoconcha</taxon>
        <taxon>Cerithioidea</taxon>
        <taxon>Batillariidae</taxon>
        <taxon>Batillaria</taxon>
    </lineage>
</organism>
<dbReference type="InterPro" id="IPR001881">
    <property type="entry name" value="EGF-like_Ca-bd_dom"/>
</dbReference>
<dbReference type="SUPFAM" id="SSF57196">
    <property type="entry name" value="EGF/Laminin"/>
    <property type="match status" value="2"/>
</dbReference>
<sequence length="558" mass="59055">MGWTYGRGPGCTENKVGQLVNNAVAGNNYWECTSGCGSAVTVSDISYYCKAANSGEQWEQGEKSFTHTFQGQGPFTIAYAGGNWMKLDGNKGGGTWNLQTIVDLRQLAPLRSANLSTTRSLTVATTSASPSWTLTATIVCDALPGMTLDESTITVGGQTYTPTDTLSSIPVQFLVQTPSSNLACDWRPVFVNDTPAEGQVVVVKAGDTLHLNLYATNAKNPAATITGIQVLGPQGLTQGAVTPDDRGRNNVFYKQITWTPTSADAGQHIVCATAEDDTKQRLFCDGADIDECGSSPCQNGGICVDMVNGFRCVCTRGYTDPVCGTGFDHCASSPCLNGGVCTNGFHGYTCTCHGGWTGKDCGVLVQTGTFNASVSSVGDWPTLQQSLSQSHTCPQVAYSNCHCVIASNLHTPAGSGSDLSRSARDAIATMVGLPVGLALGVGTYFLLEWCCGEACWGRVAQGCSRVWPQKNRSRFRGRSPAQPRSRGAGLWNMPPVEPHTPPSGVGEGKFGGQGFPNKGPTMNTNIYRATFTDTDLHATAVKKSVDTYTSGLRDWSGR</sequence>
<dbReference type="PROSITE" id="PS00010">
    <property type="entry name" value="ASX_HYDROXYL"/>
    <property type="match status" value="2"/>
</dbReference>
<dbReference type="PROSITE" id="PS00022">
    <property type="entry name" value="EGF_1"/>
    <property type="match status" value="1"/>
</dbReference>
<protein>
    <recommendedName>
        <fullName evidence="10">EGF-like domain-containing protein</fullName>
    </recommendedName>
</protein>
<keyword evidence="2 8" id="KW-0245">EGF-like domain</keyword>
<evidence type="ECO:0000313" key="12">
    <source>
        <dbReference type="Proteomes" id="UP001519460"/>
    </source>
</evidence>
<name>A0ABD0LZZ3_9CAEN</name>
<evidence type="ECO:0000256" key="3">
    <source>
        <dbReference type="ARBA" id="ARBA00022729"/>
    </source>
</evidence>
<reference evidence="11 12" key="1">
    <citation type="journal article" date="2023" name="Sci. Data">
        <title>Genome assembly of the Korean intertidal mud-creeper Batillaria attramentaria.</title>
        <authorList>
            <person name="Patra A.K."/>
            <person name="Ho P.T."/>
            <person name="Jun S."/>
            <person name="Lee S.J."/>
            <person name="Kim Y."/>
            <person name="Won Y.J."/>
        </authorList>
    </citation>
    <scope>NUCLEOTIDE SEQUENCE [LARGE SCALE GENOMIC DNA]</scope>
    <source>
        <strain evidence="11">Wonlab-2016</strain>
    </source>
</reference>
<evidence type="ECO:0000256" key="4">
    <source>
        <dbReference type="ARBA" id="ARBA00022737"/>
    </source>
</evidence>
<evidence type="ECO:0000256" key="9">
    <source>
        <dbReference type="SAM" id="MobiDB-lite"/>
    </source>
</evidence>
<feature type="region of interest" description="Disordered" evidence="9">
    <location>
        <begin position="474"/>
        <end position="521"/>
    </location>
</feature>
<comment type="subcellular location">
    <subcellularLocation>
        <location evidence="1">Membrane</location>
    </subcellularLocation>
</comment>
<dbReference type="PANTHER" id="PTHR12916">
    <property type="entry name" value="CYTOCHROME C OXIDASE POLYPEPTIDE VIC-2"/>
    <property type="match status" value="1"/>
</dbReference>
<dbReference type="Proteomes" id="UP001519460">
    <property type="component" value="Unassembled WGS sequence"/>
</dbReference>
<dbReference type="FunFam" id="2.10.25.10:FF:000309">
    <property type="entry name" value="Uncharacterized protein, isoform A"/>
    <property type="match status" value="1"/>
</dbReference>
<evidence type="ECO:0000313" key="11">
    <source>
        <dbReference type="EMBL" id="KAK7504967.1"/>
    </source>
</evidence>
<evidence type="ECO:0000256" key="2">
    <source>
        <dbReference type="ARBA" id="ARBA00022536"/>
    </source>
</evidence>
<keyword evidence="7" id="KW-0325">Glycoprotein</keyword>
<evidence type="ECO:0000259" key="10">
    <source>
        <dbReference type="PROSITE" id="PS50026"/>
    </source>
</evidence>
<dbReference type="PROSITE" id="PS50026">
    <property type="entry name" value="EGF_3"/>
    <property type="match status" value="2"/>
</dbReference>
<feature type="disulfide bond" evidence="8">
    <location>
        <begin position="352"/>
        <end position="361"/>
    </location>
</feature>
<feature type="disulfide bond" evidence="8">
    <location>
        <begin position="314"/>
        <end position="323"/>
    </location>
</feature>
<keyword evidence="12" id="KW-1185">Reference proteome</keyword>
<evidence type="ECO:0000256" key="7">
    <source>
        <dbReference type="ARBA" id="ARBA00023180"/>
    </source>
</evidence>
<evidence type="ECO:0000256" key="8">
    <source>
        <dbReference type="PROSITE-ProRule" id="PRU00076"/>
    </source>
</evidence>
<feature type="domain" description="EGF-like" evidence="10">
    <location>
        <begin position="288"/>
        <end position="324"/>
    </location>
</feature>
<dbReference type="InterPro" id="IPR000742">
    <property type="entry name" value="EGF"/>
</dbReference>
<dbReference type="Gene3D" id="2.10.25.10">
    <property type="entry name" value="Laminin"/>
    <property type="match status" value="2"/>
</dbReference>
<dbReference type="SMART" id="SM00179">
    <property type="entry name" value="EGF_CA"/>
    <property type="match status" value="2"/>
</dbReference>
<gene>
    <name evidence="11" type="ORF">BaRGS_00003995</name>
</gene>
<keyword evidence="6 8" id="KW-1015">Disulfide bond</keyword>
<feature type="domain" description="EGF-like" evidence="10">
    <location>
        <begin position="326"/>
        <end position="362"/>
    </location>
</feature>
<keyword evidence="4" id="KW-0677">Repeat</keyword>
<dbReference type="PRINTS" id="PR00010">
    <property type="entry name" value="EGFBLOOD"/>
</dbReference>
<dbReference type="FunFam" id="2.10.25.10:FF:000321">
    <property type="entry name" value="Protein delta homolog 1"/>
    <property type="match status" value="1"/>
</dbReference>
<dbReference type="Pfam" id="PF00008">
    <property type="entry name" value="EGF"/>
    <property type="match status" value="2"/>
</dbReference>
<dbReference type="GO" id="GO:0016020">
    <property type="term" value="C:membrane"/>
    <property type="evidence" value="ECO:0007669"/>
    <property type="project" value="UniProtKB-SubCell"/>
</dbReference>
<dbReference type="PROSITE" id="PS01186">
    <property type="entry name" value="EGF_2"/>
    <property type="match status" value="2"/>
</dbReference>
<evidence type="ECO:0000256" key="6">
    <source>
        <dbReference type="ARBA" id="ARBA00023157"/>
    </source>
</evidence>
<dbReference type="AlphaFoldDB" id="A0ABD0LZZ3"/>